<proteinExistence type="inferred from homology"/>
<dbReference type="Gene3D" id="3.40.1450.10">
    <property type="entry name" value="BPG-independent phosphoglycerate mutase, domain B"/>
    <property type="match status" value="1"/>
</dbReference>
<comment type="similarity">
    <text evidence="4 9">Belongs to the BPG-independent phosphoglycerate mutase family.</text>
</comment>
<keyword evidence="7 9" id="KW-0464">Manganese</keyword>
<comment type="subunit">
    <text evidence="9">Monomer.</text>
</comment>
<dbReference type="PANTHER" id="PTHR31637">
    <property type="entry name" value="2,3-BISPHOSPHOGLYCERATE-INDEPENDENT PHOSPHOGLYCERATE MUTASE"/>
    <property type="match status" value="1"/>
</dbReference>
<evidence type="ECO:0000256" key="10">
    <source>
        <dbReference type="NCBIfam" id="TIGR01307"/>
    </source>
</evidence>
<feature type="active site" description="Phosphoserine intermediate" evidence="9 11">
    <location>
        <position position="68"/>
    </location>
</feature>
<feature type="binding site" evidence="9 12">
    <location>
        <begin position="158"/>
        <end position="159"/>
    </location>
    <ligand>
        <name>substrate</name>
    </ligand>
</feature>
<dbReference type="SUPFAM" id="SSF64158">
    <property type="entry name" value="2,3-Bisphosphoglycerate-independent phosphoglycerate mutase, substrate-binding domain"/>
    <property type="match status" value="1"/>
</dbReference>
<feature type="binding site" evidence="9 12">
    <location>
        <position position="189"/>
    </location>
    <ligand>
        <name>substrate</name>
    </ligand>
</feature>
<evidence type="ECO:0000256" key="9">
    <source>
        <dbReference type="HAMAP-Rule" id="MF_01038"/>
    </source>
</evidence>
<feature type="binding site" evidence="9 12">
    <location>
        <position position="333"/>
    </location>
    <ligand>
        <name>substrate</name>
    </ligand>
</feature>
<evidence type="ECO:0000256" key="8">
    <source>
        <dbReference type="ARBA" id="ARBA00023235"/>
    </source>
</evidence>
<feature type="binding site" evidence="9 13">
    <location>
        <position position="441"/>
    </location>
    <ligand>
        <name>Mn(2+)</name>
        <dbReference type="ChEBI" id="CHEBI:29035"/>
        <label>2</label>
    </ligand>
</feature>
<dbReference type="NCBIfam" id="TIGR01307">
    <property type="entry name" value="pgm_bpd_ind"/>
    <property type="match status" value="1"/>
</dbReference>
<reference evidence="16 17" key="1">
    <citation type="submission" date="2017-02" db="EMBL/GenBank/DDBJ databases">
        <title>Genomic diversity within the haloalkaliphilic genus Thioalkalivibrio.</title>
        <authorList>
            <person name="Ahn A.-C."/>
            <person name="Meier-Kolthoff J."/>
            <person name="Overmars L."/>
            <person name="Richter M."/>
            <person name="Woyke T."/>
            <person name="Sorokin D.Y."/>
            <person name="Muyzer G."/>
        </authorList>
    </citation>
    <scope>NUCLEOTIDE SEQUENCE [LARGE SCALE GENOMIC DNA]</scope>
    <source>
        <strain evidence="16 17">ALJD</strain>
    </source>
</reference>
<feature type="binding site" evidence="9 13">
    <location>
        <position position="68"/>
    </location>
    <ligand>
        <name>Mn(2+)</name>
        <dbReference type="ChEBI" id="CHEBI:29035"/>
        <label>2</label>
    </ligand>
</feature>
<evidence type="ECO:0000259" key="14">
    <source>
        <dbReference type="Pfam" id="PF01676"/>
    </source>
</evidence>
<dbReference type="Pfam" id="PF06415">
    <property type="entry name" value="iPGM_N"/>
    <property type="match status" value="1"/>
</dbReference>
<evidence type="ECO:0000256" key="13">
    <source>
        <dbReference type="PIRSR" id="PIRSR001492-3"/>
    </source>
</evidence>
<feature type="binding site" evidence="9 13">
    <location>
        <position position="404"/>
    </location>
    <ligand>
        <name>Mn(2+)</name>
        <dbReference type="ChEBI" id="CHEBI:29035"/>
        <label>1</label>
    </ligand>
</feature>
<dbReference type="Proteomes" id="UP000189462">
    <property type="component" value="Unassembled WGS sequence"/>
</dbReference>
<gene>
    <name evidence="9" type="primary">gpmI</name>
    <name evidence="16" type="ORF">B1C78_12990</name>
</gene>
<sequence length="516" mass="55835">MSEEHKTPRCPTLLVILDGFGMNPSKLNNAVQEARTPRLDEYMSTHPHTVLEACGRAVGLPDGQMGNSEVGHLTLGCGSVVRQDLVRIDDAIGDGSFFENSALTGAVLAARDAGRPVHLLGLVSDGGVHSHVRHLHALIRLCQQLEATPLVHMITDGRDTAPKCAASYLEALEPLLEAAGGRVATVSGRYYAMDRDKRWDRTQKAFDAIVHGKGERAASAAEAIRAAYEAGEADEFIQPRIIDPEGMLRPGDSLVFFNFRNDRPRQLAAALGLDEFKAFDRGDFRTVSVTCLTEYDPRFLSPIGFPPERPSVTLAEVISTAGIRQFHCAETEKYAHVTFFFNGGKEEPFAGEDRVMVPSPPVATYDLQPEMSAREVADETIKAIESGHYGFVVVNFANGDMVGHTAVRDAVIAAVEAMDTQVGRVLDAAVARGFSVVLTADHGNCDEMVDPVTGEPHTQHTMYPVPLMIIDKARWRLTSCGGLSGVAPTVLQLMGIPQPKAMRGRSLLLEEVSAAA</sequence>
<dbReference type="GO" id="GO:0005829">
    <property type="term" value="C:cytosol"/>
    <property type="evidence" value="ECO:0007669"/>
    <property type="project" value="TreeGrafter"/>
</dbReference>
<dbReference type="GO" id="GO:0006096">
    <property type="term" value="P:glycolytic process"/>
    <property type="evidence" value="ECO:0007669"/>
    <property type="project" value="UniProtKB-UniRule"/>
</dbReference>
<dbReference type="GO" id="GO:0004619">
    <property type="term" value="F:phosphoglycerate mutase activity"/>
    <property type="evidence" value="ECO:0007669"/>
    <property type="project" value="UniProtKB-UniRule"/>
</dbReference>
<feature type="binding site" evidence="9 13">
    <location>
        <position position="18"/>
    </location>
    <ligand>
        <name>Mn(2+)</name>
        <dbReference type="ChEBI" id="CHEBI:29035"/>
        <label>2</label>
    </ligand>
</feature>
<dbReference type="GO" id="GO:0030145">
    <property type="term" value="F:manganese ion binding"/>
    <property type="evidence" value="ECO:0007669"/>
    <property type="project" value="UniProtKB-UniRule"/>
</dbReference>
<evidence type="ECO:0000256" key="2">
    <source>
        <dbReference type="ARBA" id="ARBA00002315"/>
    </source>
</evidence>
<organism evidence="16 17">
    <name type="scientific">Thioalkalivibrio denitrificans</name>
    <dbReference type="NCBI Taxonomy" id="108003"/>
    <lineage>
        <taxon>Bacteria</taxon>
        <taxon>Pseudomonadati</taxon>
        <taxon>Pseudomonadota</taxon>
        <taxon>Gammaproteobacteria</taxon>
        <taxon>Chromatiales</taxon>
        <taxon>Ectothiorhodospiraceae</taxon>
        <taxon>Thioalkalivibrio</taxon>
    </lineage>
</organism>
<comment type="function">
    <text evidence="2 9">Catalyzes the interconversion of 2-phosphoglycerate and 3-phosphoglycerate.</text>
</comment>
<feature type="domain" description="BPG-independent PGAM N-terminal" evidence="15">
    <location>
        <begin position="88"/>
        <end position="296"/>
    </location>
</feature>
<dbReference type="UniPathway" id="UPA00109">
    <property type="reaction ID" value="UER00186"/>
</dbReference>
<dbReference type="InterPro" id="IPR017850">
    <property type="entry name" value="Alkaline_phosphatase_core_sf"/>
</dbReference>
<name>A0A1V3NCZ4_9GAMM</name>
<evidence type="ECO:0000256" key="3">
    <source>
        <dbReference type="ARBA" id="ARBA00004798"/>
    </source>
</evidence>
<feature type="binding site" evidence="9 12">
    <location>
        <position position="129"/>
    </location>
    <ligand>
        <name>substrate</name>
    </ligand>
</feature>
<keyword evidence="5 9" id="KW-0479">Metal-binding</keyword>
<dbReference type="InterPro" id="IPR036646">
    <property type="entry name" value="PGAM_B_sf"/>
</dbReference>
<comment type="cofactor">
    <cofactor evidence="9">
        <name>Mn(2+)</name>
        <dbReference type="ChEBI" id="CHEBI:29035"/>
    </cofactor>
    <text evidence="9">Binds 2 manganese ions per subunit.</text>
</comment>
<evidence type="ECO:0000259" key="15">
    <source>
        <dbReference type="Pfam" id="PF06415"/>
    </source>
</evidence>
<evidence type="ECO:0000256" key="4">
    <source>
        <dbReference type="ARBA" id="ARBA00008819"/>
    </source>
</evidence>
<dbReference type="EC" id="5.4.2.12" evidence="9 10"/>
<dbReference type="FunFam" id="3.40.1450.10:FF:000002">
    <property type="entry name" value="2,3-bisphosphoglycerate-independent phosphoglycerate mutase"/>
    <property type="match status" value="1"/>
</dbReference>
<dbReference type="SUPFAM" id="SSF53649">
    <property type="entry name" value="Alkaline phosphatase-like"/>
    <property type="match status" value="1"/>
</dbReference>
<evidence type="ECO:0000313" key="16">
    <source>
        <dbReference type="EMBL" id="OOG22969.1"/>
    </source>
</evidence>
<evidence type="ECO:0000256" key="1">
    <source>
        <dbReference type="ARBA" id="ARBA00000370"/>
    </source>
</evidence>
<feature type="binding site" evidence="9 13">
    <location>
        <position position="460"/>
    </location>
    <ligand>
        <name>Mn(2+)</name>
        <dbReference type="ChEBI" id="CHEBI:29035"/>
        <label>1</label>
    </ligand>
</feature>
<feature type="binding site" evidence="9 12">
    <location>
        <position position="195"/>
    </location>
    <ligand>
        <name>substrate</name>
    </ligand>
</feature>
<comment type="caution">
    <text evidence="16">The sequence shown here is derived from an EMBL/GenBank/DDBJ whole genome shotgun (WGS) entry which is preliminary data.</text>
</comment>
<dbReference type="STRING" id="108003.B1C78_12990"/>
<keyword evidence="17" id="KW-1185">Reference proteome</keyword>
<dbReference type="AlphaFoldDB" id="A0A1V3NCZ4"/>
<evidence type="ECO:0000313" key="17">
    <source>
        <dbReference type="Proteomes" id="UP000189462"/>
    </source>
</evidence>
<feature type="binding site" evidence="9 12">
    <location>
        <begin position="260"/>
        <end position="263"/>
    </location>
    <ligand>
        <name>substrate</name>
    </ligand>
</feature>
<accession>A0A1V3NCZ4</accession>
<comment type="catalytic activity">
    <reaction evidence="1 9">
        <text>(2R)-2-phosphoglycerate = (2R)-3-phosphoglycerate</text>
        <dbReference type="Rhea" id="RHEA:15901"/>
        <dbReference type="ChEBI" id="CHEBI:58272"/>
        <dbReference type="ChEBI" id="CHEBI:58289"/>
        <dbReference type="EC" id="5.4.2.12"/>
    </reaction>
</comment>
<feature type="binding site" evidence="9 13">
    <location>
        <position position="400"/>
    </location>
    <ligand>
        <name>Mn(2+)</name>
        <dbReference type="ChEBI" id="CHEBI:29035"/>
        <label>1</label>
    </ligand>
</feature>
<keyword evidence="8 9" id="KW-0413">Isomerase</keyword>
<dbReference type="InterPro" id="IPR011258">
    <property type="entry name" value="BPG-indep_PGM_N"/>
</dbReference>
<feature type="binding site" evidence="9 13">
    <location>
        <position position="442"/>
    </location>
    <ligand>
        <name>Mn(2+)</name>
        <dbReference type="ChEBI" id="CHEBI:29035"/>
        <label>2</label>
    </ligand>
</feature>
<dbReference type="InterPro" id="IPR006124">
    <property type="entry name" value="Metalloenzyme"/>
</dbReference>
<evidence type="ECO:0000256" key="11">
    <source>
        <dbReference type="PIRSR" id="PIRSR001492-1"/>
    </source>
</evidence>
<keyword evidence="6 9" id="KW-0324">Glycolysis</keyword>
<dbReference type="PANTHER" id="PTHR31637:SF0">
    <property type="entry name" value="2,3-BISPHOSPHOGLYCERATE-INDEPENDENT PHOSPHOGLYCERATE MUTASE"/>
    <property type="match status" value="1"/>
</dbReference>
<dbReference type="GO" id="GO:0006007">
    <property type="term" value="P:glucose catabolic process"/>
    <property type="evidence" value="ECO:0007669"/>
    <property type="project" value="InterPro"/>
</dbReference>
<protein>
    <recommendedName>
        <fullName evidence="9 10">2,3-bisphosphoglycerate-independent phosphoglycerate mutase</fullName>
        <shortName evidence="9">BPG-independent PGAM</shortName>
        <shortName evidence="9">Phosphoglyceromutase</shortName>
        <shortName evidence="9">iPGM</shortName>
        <ecNumber evidence="9 10">5.4.2.12</ecNumber>
    </recommendedName>
</protein>
<comment type="pathway">
    <text evidence="3 9">Carbohydrate degradation; glycolysis; pyruvate from D-glyceraldehyde 3-phosphate: step 3/5.</text>
</comment>
<dbReference type="CDD" id="cd16010">
    <property type="entry name" value="iPGM"/>
    <property type="match status" value="1"/>
</dbReference>
<dbReference type="RefSeq" id="WP_077279585.1">
    <property type="nucleotide sequence ID" value="NZ_MVBK01000081.1"/>
</dbReference>
<dbReference type="InterPro" id="IPR005995">
    <property type="entry name" value="Pgm_bpd_ind"/>
</dbReference>
<dbReference type="EMBL" id="MVBK01000081">
    <property type="protein sequence ID" value="OOG22969.1"/>
    <property type="molecule type" value="Genomic_DNA"/>
</dbReference>
<dbReference type="HAMAP" id="MF_01038">
    <property type="entry name" value="GpmI"/>
    <property type="match status" value="1"/>
</dbReference>
<feature type="domain" description="Metalloenzyme" evidence="14">
    <location>
        <begin position="12"/>
        <end position="497"/>
    </location>
</feature>
<dbReference type="Pfam" id="PF01676">
    <property type="entry name" value="Metalloenzyme"/>
    <property type="match status" value="1"/>
</dbReference>
<dbReference type="OrthoDB" id="9800863at2"/>
<evidence type="ECO:0000256" key="6">
    <source>
        <dbReference type="ARBA" id="ARBA00023152"/>
    </source>
</evidence>
<dbReference type="PIRSF" id="PIRSF001492">
    <property type="entry name" value="IPGAM"/>
    <property type="match status" value="1"/>
</dbReference>
<evidence type="ECO:0000256" key="7">
    <source>
        <dbReference type="ARBA" id="ARBA00023211"/>
    </source>
</evidence>
<evidence type="ECO:0000256" key="5">
    <source>
        <dbReference type="ARBA" id="ARBA00022723"/>
    </source>
</evidence>
<evidence type="ECO:0000256" key="12">
    <source>
        <dbReference type="PIRSR" id="PIRSR001492-2"/>
    </source>
</evidence>
<dbReference type="Gene3D" id="3.40.720.10">
    <property type="entry name" value="Alkaline Phosphatase, subunit A"/>
    <property type="match status" value="1"/>
</dbReference>